<dbReference type="InterPro" id="IPR000160">
    <property type="entry name" value="GGDEF_dom"/>
</dbReference>
<dbReference type="InterPro" id="IPR052163">
    <property type="entry name" value="DGC-Regulatory_Protein"/>
</dbReference>
<dbReference type="FunFam" id="3.30.70.270:FF:000001">
    <property type="entry name" value="Diguanylate cyclase domain protein"/>
    <property type="match status" value="1"/>
</dbReference>
<comment type="caution">
    <text evidence="8">The sequence shown here is derived from an EMBL/GenBank/DDBJ whole genome shotgun (WGS) entry which is preliminary data.</text>
</comment>
<dbReference type="InterPro" id="IPR043128">
    <property type="entry name" value="Rev_trsase/Diguanyl_cyclase"/>
</dbReference>
<evidence type="ECO:0000313" key="8">
    <source>
        <dbReference type="EMBL" id="RWU22812.1"/>
    </source>
</evidence>
<proteinExistence type="predicted"/>
<dbReference type="GO" id="GO:0007165">
    <property type="term" value="P:signal transduction"/>
    <property type="evidence" value="ECO:0007669"/>
    <property type="project" value="UniProtKB-ARBA"/>
</dbReference>
<gene>
    <name evidence="8" type="ORF">DM813_11430</name>
</gene>
<reference evidence="8 9" key="1">
    <citation type="submission" date="2018-06" db="EMBL/GenBank/DDBJ databases">
        <title>Bacteria isolated from soil of Wuhan.</title>
        <authorList>
            <person name="Wei X."/>
            <person name="Chunhua H."/>
        </authorList>
    </citation>
    <scope>NUCLEOTIDE SEQUENCE [LARGE SCALE GENOMIC DNA]</scope>
    <source>
        <strain evidence="9">xwS2</strain>
    </source>
</reference>
<dbReference type="CDD" id="cd01949">
    <property type="entry name" value="GGDEF"/>
    <property type="match status" value="1"/>
</dbReference>
<name>A0A443ZSY4_9PSED</name>
<dbReference type="SMART" id="SM00267">
    <property type="entry name" value="GGDEF"/>
    <property type="match status" value="1"/>
</dbReference>
<sequence>MQVIKRRRSFAGFIALAVGLIGFSAALLLKSETHRWETRFSQYVQGISGVVRNQLDTNEAVLAGFTAFLQAVEQSDAQAAARYCEAVLAAYPHLYMIEVARGIPVSEQADFEALLRRNWRADFAFKDFPSLTHQAPAQQLNLGETWPVLFMYPELEQARAIYGVKLESVGYLSYALAQARKSLKPTVSPIFSMYEGENAYILMQSVMRPEQAQQPARPNFFGSTMVALLVIKTDAIRQAVSAVDPDPQVGIRAVLNGVTGDRGVLFAKDTELAGVLDRLLLPRLNDSVEITHNSQPVTLSFERQLRLGDVLTAEALTLLAVLAGALVLMPLVLVRHFKAIEQAEREHEKSAYLATHDVLTKLPNRQLLSERFEQACEHWHQHGVPFALMLIDLDRFKPINDNHGHEVGDQVLRAVASRLLQTARSSDTVARFGGDEFVVLVADLFNAADAEKVGNRMLDAVRQPIVTTAGEFTISCSIGIARCPGDGQNLAVLLKAADHAMYQVKQRGREGVAFAGNEAEA</sequence>
<evidence type="ECO:0000256" key="5">
    <source>
        <dbReference type="ARBA" id="ARBA00023136"/>
    </source>
</evidence>
<keyword evidence="4 6" id="KW-1133">Transmembrane helix</keyword>
<dbReference type="Proteomes" id="UP000288983">
    <property type="component" value="Unassembled WGS sequence"/>
</dbReference>
<feature type="transmembrane region" description="Helical" evidence="6">
    <location>
        <begin position="315"/>
        <end position="334"/>
    </location>
</feature>
<dbReference type="OrthoDB" id="73375at2"/>
<dbReference type="RefSeq" id="WP_128323482.1">
    <property type="nucleotide sequence ID" value="NZ_QJRG01000042.1"/>
</dbReference>
<keyword evidence="3 6" id="KW-0812">Transmembrane</keyword>
<dbReference type="GO" id="GO:0005886">
    <property type="term" value="C:plasma membrane"/>
    <property type="evidence" value="ECO:0007669"/>
    <property type="project" value="UniProtKB-SubCell"/>
</dbReference>
<dbReference type="InterPro" id="IPR006189">
    <property type="entry name" value="CHASE_dom"/>
</dbReference>
<comment type="subcellular location">
    <subcellularLocation>
        <location evidence="2">Cell inner membrane</location>
    </subcellularLocation>
</comment>
<dbReference type="SMART" id="SM01079">
    <property type="entry name" value="CHASE"/>
    <property type="match status" value="1"/>
</dbReference>
<evidence type="ECO:0000256" key="2">
    <source>
        <dbReference type="ARBA" id="ARBA00004533"/>
    </source>
</evidence>
<dbReference type="Gene3D" id="3.30.70.270">
    <property type="match status" value="1"/>
</dbReference>
<dbReference type="NCBIfam" id="TIGR00254">
    <property type="entry name" value="GGDEF"/>
    <property type="match status" value="1"/>
</dbReference>
<organism evidence="8 9">
    <name type="scientific">Pseudomonas alkylphenolica</name>
    <dbReference type="NCBI Taxonomy" id="237609"/>
    <lineage>
        <taxon>Bacteria</taxon>
        <taxon>Pseudomonadati</taxon>
        <taxon>Pseudomonadota</taxon>
        <taxon>Gammaproteobacteria</taxon>
        <taxon>Pseudomonadales</taxon>
        <taxon>Pseudomonadaceae</taxon>
        <taxon>Pseudomonas</taxon>
    </lineage>
</organism>
<dbReference type="PROSITE" id="PS50887">
    <property type="entry name" value="GGDEF"/>
    <property type="match status" value="1"/>
</dbReference>
<evidence type="ECO:0000256" key="4">
    <source>
        <dbReference type="ARBA" id="ARBA00022989"/>
    </source>
</evidence>
<dbReference type="Pfam" id="PF00990">
    <property type="entry name" value="GGDEF"/>
    <property type="match status" value="1"/>
</dbReference>
<dbReference type="GO" id="GO:0003824">
    <property type="term" value="F:catalytic activity"/>
    <property type="evidence" value="ECO:0007669"/>
    <property type="project" value="UniProtKB-ARBA"/>
</dbReference>
<dbReference type="SUPFAM" id="SSF55073">
    <property type="entry name" value="Nucleotide cyclase"/>
    <property type="match status" value="1"/>
</dbReference>
<dbReference type="EMBL" id="QJRG01000042">
    <property type="protein sequence ID" value="RWU22812.1"/>
    <property type="molecule type" value="Genomic_DNA"/>
</dbReference>
<feature type="domain" description="GGDEF" evidence="7">
    <location>
        <begin position="384"/>
        <end position="517"/>
    </location>
</feature>
<dbReference type="Pfam" id="PF03924">
    <property type="entry name" value="CHASE"/>
    <property type="match status" value="1"/>
</dbReference>
<evidence type="ECO:0000259" key="7">
    <source>
        <dbReference type="PROSITE" id="PS50887"/>
    </source>
</evidence>
<dbReference type="InterPro" id="IPR029787">
    <property type="entry name" value="Nucleotide_cyclase"/>
</dbReference>
<comment type="cofactor">
    <cofactor evidence="1">
        <name>Mg(2+)</name>
        <dbReference type="ChEBI" id="CHEBI:18420"/>
    </cofactor>
</comment>
<accession>A0A443ZSY4</accession>
<dbReference type="InterPro" id="IPR042240">
    <property type="entry name" value="CHASE_sf"/>
</dbReference>
<protein>
    <submittedName>
        <fullName evidence="8">Sensor domain-containing diguanylate cyclase</fullName>
    </submittedName>
</protein>
<evidence type="ECO:0000313" key="9">
    <source>
        <dbReference type="Proteomes" id="UP000288983"/>
    </source>
</evidence>
<evidence type="ECO:0000256" key="1">
    <source>
        <dbReference type="ARBA" id="ARBA00001946"/>
    </source>
</evidence>
<evidence type="ECO:0000256" key="6">
    <source>
        <dbReference type="SAM" id="Phobius"/>
    </source>
</evidence>
<dbReference type="PANTHER" id="PTHR46663:SF2">
    <property type="entry name" value="GGDEF DOMAIN-CONTAINING PROTEIN"/>
    <property type="match status" value="1"/>
</dbReference>
<dbReference type="PANTHER" id="PTHR46663">
    <property type="entry name" value="DIGUANYLATE CYCLASE DGCT-RELATED"/>
    <property type="match status" value="1"/>
</dbReference>
<keyword evidence="5 6" id="KW-0472">Membrane</keyword>
<dbReference type="Gene3D" id="3.30.450.350">
    <property type="entry name" value="CHASE domain"/>
    <property type="match status" value="1"/>
</dbReference>
<evidence type="ECO:0000256" key="3">
    <source>
        <dbReference type="ARBA" id="ARBA00022692"/>
    </source>
</evidence>
<dbReference type="AlphaFoldDB" id="A0A443ZSY4"/>